<reference evidence="1" key="2">
    <citation type="submission" date="2018-04" db="EMBL/GenBank/DDBJ databases">
        <title>OnivRS2 (Oryza nivara Reference Sequence Version 2).</title>
        <authorList>
            <person name="Zhang J."/>
            <person name="Kudrna D."/>
            <person name="Lee S."/>
            <person name="Talag J."/>
            <person name="Rajasekar S."/>
            <person name="Welchert J."/>
            <person name="Hsing Y.-I."/>
            <person name="Wing R.A."/>
        </authorList>
    </citation>
    <scope>NUCLEOTIDE SEQUENCE [LARGE SCALE GENOMIC DNA]</scope>
</reference>
<dbReference type="EnsemblPlants" id="ONIVA01G37530.1">
    <property type="protein sequence ID" value="ONIVA01G37530.1"/>
    <property type="gene ID" value="ONIVA01G37530"/>
</dbReference>
<protein>
    <submittedName>
        <fullName evidence="1">Uncharacterized protein</fullName>
    </submittedName>
</protein>
<proteinExistence type="predicted"/>
<dbReference type="AlphaFoldDB" id="A0A0E0FU08"/>
<accession>A0A0E0FU08</accession>
<name>A0A0E0FU08_ORYNI</name>
<keyword evidence="2" id="KW-1185">Reference proteome</keyword>
<sequence>MIVACHRPWRGAVRAVVTDGGREERERKLGRKKHLRIYHSLSSRSTSCGSSEFILVESADRLRSWCPLKRADS</sequence>
<dbReference type="Gramene" id="ONIVA01G37530.1">
    <property type="protein sequence ID" value="ONIVA01G37530.1"/>
    <property type="gene ID" value="ONIVA01G37530"/>
</dbReference>
<evidence type="ECO:0000313" key="2">
    <source>
        <dbReference type="Proteomes" id="UP000006591"/>
    </source>
</evidence>
<evidence type="ECO:0000313" key="1">
    <source>
        <dbReference type="EnsemblPlants" id="ONIVA01G37530.1"/>
    </source>
</evidence>
<organism evidence="1">
    <name type="scientific">Oryza nivara</name>
    <name type="common">Indian wild rice</name>
    <name type="synonym">Oryza sativa f. spontanea</name>
    <dbReference type="NCBI Taxonomy" id="4536"/>
    <lineage>
        <taxon>Eukaryota</taxon>
        <taxon>Viridiplantae</taxon>
        <taxon>Streptophyta</taxon>
        <taxon>Embryophyta</taxon>
        <taxon>Tracheophyta</taxon>
        <taxon>Spermatophyta</taxon>
        <taxon>Magnoliopsida</taxon>
        <taxon>Liliopsida</taxon>
        <taxon>Poales</taxon>
        <taxon>Poaceae</taxon>
        <taxon>BOP clade</taxon>
        <taxon>Oryzoideae</taxon>
        <taxon>Oryzeae</taxon>
        <taxon>Oryzinae</taxon>
        <taxon>Oryza</taxon>
    </lineage>
</organism>
<reference evidence="1" key="1">
    <citation type="submission" date="2015-04" db="UniProtKB">
        <authorList>
            <consortium name="EnsemblPlants"/>
        </authorList>
    </citation>
    <scope>IDENTIFICATION</scope>
    <source>
        <strain evidence="1">SL10</strain>
    </source>
</reference>
<dbReference type="Proteomes" id="UP000006591">
    <property type="component" value="Chromosome 1"/>
</dbReference>
<dbReference type="HOGENOM" id="CLU_2709007_0_0_1"/>